<dbReference type="SUPFAM" id="SSF53474">
    <property type="entry name" value="alpha/beta-Hydrolases"/>
    <property type="match status" value="1"/>
</dbReference>
<reference evidence="2 3" key="1">
    <citation type="journal article" date="2024" name="Nat. Commun.">
        <title>Phylogenomics reveals the evolutionary origins of lichenization in chlorophyte algae.</title>
        <authorList>
            <person name="Puginier C."/>
            <person name="Libourel C."/>
            <person name="Otte J."/>
            <person name="Skaloud P."/>
            <person name="Haon M."/>
            <person name="Grisel S."/>
            <person name="Petersen M."/>
            <person name="Berrin J.G."/>
            <person name="Delaux P.M."/>
            <person name="Dal Grande F."/>
            <person name="Keller J."/>
        </authorList>
    </citation>
    <scope>NUCLEOTIDE SEQUENCE [LARGE SCALE GENOMIC DNA]</scope>
    <source>
        <strain evidence="2 3">SAG 2145</strain>
    </source>
</reference>
<name>A0AAW1Q274_9CHLO</name>
<dbReference type="Pfam" id="PF12697">
    <property type="entry name" value="Abhydrolase_6"/>
    <property type="match status" value="1"/>
</dbReference>
<dbReference type="AlphaFoldDB" id="A0AAW1Q274"/>
<dbReference type="InterPro" id="IPR029058">
    <property type="entry name" value="AB_hydrolase_fold"/>
</dbReference>
<protein>
    <recommendedName>
        <fullName evidence="1">AB hydrolase-1 domain-containing protein</fullName>
    </recommendedName>
</protein>
<accession>A0AAW1Q274</accession>
<comment type="caution">
    <text evidence="2">The sequence shown here is derived from an EMBL/GenBank/DDBJ whole genome shotgun (WGS) entry which is preliminary data.</text>
</comment>
<dbReference type="PANTHER" id="PTHR42886:SF42">
    <property type="entry name" value="ALPHA_BETA-HYDROLASES SUPERFAMILY PROTEIN"/>
    <property type="match status" value="1"/>
</dbReference>
<dbReference type="InterPro" id="IPR000073">
    <property type="entry name" value="AB_hydrolase_1"/>
</dbReference>
<dbReference type="Proteomes" id="UP001438707">
    <property type="component" value="Unassembled WGS sequence"/>
</dbReference>
<dbReference type="GO" id="GO:0006654">
    <property type="term" value="P:phosphatidic acid biosynthetic process"/>
    <property type="evidence" value="ECO:0007669"/>
    <property type="project" value="TreeGrafter"/>
</dbReference>
<keyword evidence="3" id="KW-1185">Reference proteome</keyword>
<proteinExistence type="predicted"/>
<dbReference type="GO" id="GO:0042171">
    <property type="term" value="F:lysophosphatidic acid acyltransferase activity"/>
    <property type="evidence" value="ECO:0007669"/>
    <property type="project" value="TreeGrafter"/>
</dbReference>
<dbReference type="EMBL" id="JALJOS010000076">
    <property type="protein sequence ID" value="KAK9816393.1"/>
    <property type="molecule type" value="Genomic_DNA"/>
</dbReference>
<evidence type="ECO:0000313" key="3">
    <source>
        <dbReference type="Proteomes" id="UP001438707"/>
    </source>
</evidence>
<feature type="domain" description="AB hydrolase-1" evidence="1">
    <location>
        <begin position="65"/>
        <end position="303"/>
    </location>
</feature>
<dbReference type="PANTHER" id="PTHR42886">
    <property type="entry name" value="RE40534P-RELATED"/>
    <property type="match status" value="1"/>
</dbReference>
<evidence type="ECO:0000259" key="1">
    <source>
        <dbReference type="Pfam" id="PF12697"/>
    </source>
</evidence>
<gene>
    <name evidence="2" type="ORF">WJX74_004238</name>
</gene>
<dbReference type="Gene3D" id="3.40.50.1820">
    <property type="entry name" value="alpha/beta hydrolase"/>
    <property type="match status" value="1"/>
</dbReference>
<organism evidence="2 3">
    <name type="scientific">Apatococcus lobatus</name>
    <dbReference type="NCBI Taxonomy" id="904363"/>
    <lineage>
        <taxon>Eukaryota</taxon>
        <taxon>Viridiplantae</taxon>
        <taxon>Chlorophyta</taxon>
        <taxon>core chlorophytes</taxon>
        <taxon>Trebouxiophyceae</taxon>
        <taxon>Chlorellales</taxon>
        <taxon>Chlorellaceae</taxon>
        <taxon>Apatococcus</taxon>
    </lineage>
</organism>
<dbReference type="GO" id="GO:0055088">
    <property type="term" value="P:lipid homeostasis"/>
    <property type="evidence" value="ECO:0007669"/>
    <property type="project" value="TreeGrafter"/>
</dbReference>
<sequence>MLLGLHCPTFGWQVASASSHQRSDVQHICRATLQSLPATSLRLRSGVILEVCRLQGPKGNNLPPLLFLHGSYHAAWCWQDKFLPYFNEAGFDVTAISLRGQGRSEVAPGQKDGGTIRSHADDLAEVISGMDQQPILISHSLGGLVAQRYVVRMEADEKERPALRGLALLCSMPPSGNNGTAGRIMRTTPLLGARLTWGFITKSFLRSQTACKEMFFCDDMPEAELARYQQLFRTQAAKVPVVDVRSLNSNLPLPKPDSLACPVLVVGSSNDRIVDEAGVRETAAHFGSQPLMLPDLAHDLMLDTRWRSAAQRLEDWILKSVLKA</sequence>
<dbReference type="GO" id="GO:0052689">
    <property type="term" value="F:carboxylic ester hydrolase activity"/>
    <property type="evidence" value="ECO:0007669"/>
    <property type="project" value="TreeGrafter"/>
</dbReference>
<evidence type="ECO:0000313" key="2">
    <source>
        <dbReference type="EMBL" id="KAK9816393.1"/>
    </source>
</evidence>